<dbReference type="GO" id="GO:0008168">
    <property type="term" value="F:methyltransferase activity"/>
    <property type="evidence" value="ECO:0007669"/>
    <property type="project" value="UniProtKB-UniRule"/>
</dbReference>
<dbReference type="PANTHER" id="PTHR43619">
    <property type="entry name" value="S-ADENOSYL-L-METHIONINE-DEPENDENT METHYLTRANSFERASE YKTD-RELATED"/>
    <property type="match status" value="1"/>
</dbReference>
<sequence length="223" mass="24018">MRQIVLLGAGLDTRAFRLGRPAAARVFEVDLPEVFEFKEAVLAEQGATAAAERIVVGFDLRDAWAGPLTAVGFDAAQPTAWLGRRPVAVPDHAGDRSAAGDHRPVVGARQPVRVRPHGSLGDRPGGHARDRGHDQGVGRGVQVDPRQSGGMAGRPRVAGRYRQDARTRHPVRPAASRRRGPDLRQRHAALRRHRGHRLTAGPVTVGVVGVASPSRRMLCCRDS</sequence>
<evidence type="ECO:0000313" key="8">
    <source>
        <dbReference type="EMBL" id="AEK44223.1"/>
    </source>
</evidence>
<dbReference type="InterPro" id="IPR011610">
    <property type="entry name" value="SAM_mthyl_Trfase_ML2640-like"/>
</dbReference>
<accession>A0A9R0P0U0</accession>
<feature type="compositionally biased region" description="Basic and acidic residues" evidence="7">
    <location>
        <begin position="124"/>
        <end position="136"/>
    </location>
</feature>
<evidence type="ECO:0000256" key="3">
    <source>
        <dbReference type="ARBA" id="ARBA00022603"/>
    </source>
</evidence>
<comment type="function">
    <text evidence="1 6">Exhibits S-adenosyl-L-methionine-dependent methyltransferase activity.</text>
</comment>
<evidence type="ECO:0000256" key="2">
    <source>
        <dbReference type="ARBA" id="ARBA00008138"/>
    </source>
</evidence>
<keyword evidence="3 6" id="KW-0489">Methyltransferase</keyword>
<keyword evidence="5 6" id="KW-0949">S-adenosyl-L-methionine</keyword>
<protein>
    <recommendedName>
        <fullName evidence="6">S-adenosyl-L-methionine-dependent methyltransferase</fullName>
        <ecNumber evidence="6">2.1.1.-</ecNumber>
    </recommendedName>
</protein>
<keyword evidence="4" id="KW-0808">Transferase</keyword>
<dbReference type="SUPFAM" id="SSF53335">
    <property type="entry name" value="S-adenosyl-L-methionine-dependent methyltransferases"/>
    <property type="match status" value="1"/>
</dbReference>
<dbReference type="NCBIfam" id="TIGR00027">
    <property type="entry name" value="mthyl_TIGR00027"/>
    <property type="match status" value="1"/>
</dbReference>
<evidence type="ECO:0000256" key="6">
    <source>
        <dbReference type="RuleBase" id="RU362030"/>
    </source>
</evidence>
<dbReference type="Gene3D" id="3.40.50.150">
    <property type="entry name" value="Vaccinia Virus protein VP39"/>
    <property type="match status" value="1"/>
</dbReference>
<dbReference type="PANTHER" id="PTHR43619:SF2">
    <property type="entry name" value="S-ADENOSYL-L-METHIONINE-DEPENDENT METHYLTRANSFERASES SUPERFAMILY PROTEIN"/>
    <property type="match status" value="1"/>
</dbReference>
<gene>
    <name evidence="8" type="ordered locus">RAM_28730</name>
</gene>
<dbReference type="Proteomes" id="UP000006138">
    <property type="component" value="Chromosome"/>
</dbReference>
<dbReference type="InterPro" id="IPR029063">
    <property type="entry name" value="SAM-dependent_MTases_sf"/>
</dbReference>
<name>A0A9R0P0U0_AMYMS</name>
<dbReference type="EMBL" id="CP002896">
    <property type="protein sequence ID" value="AEK44223.1"/>
    <property type="molecule type" value="Genomic_DNA"/>
</dbReference>
<evidence type="ECO:0000256" key="1">
    <source>
        <dbReference type="ARBA" id="ARBA00003907"/>
    </source>
</evidence>
<dbReference type="EC" id="2.1.1.-" evidence="6"/>
<feature type="region of interest" description="Disordered" evidence="7">
    <location>
        <begin position="93"/>
        <end position="182"/>
    </location>
</feature>
<dbReference type="GO" id="GO:0032259">
    <property type="term" value="P:methylation"/>
    <property type="evidence" value="ECO:0007669"/>
    <property type="project" value="UniProtKB-KW"/>
</dbReference>
<evidence type="ECO:0000256" key="4">
    <source>
        <dbReference type="ARBA" id="ARBA00022679"/>
    </source>
</evidence>
<dbReference type="Pfam" id="PF04072">
    <property type="entry name" value="LCM"/>
    <property type="match status" value="1"/>
</dbReference>
<reference evidence="8 9" key="1">
    <citation type="journal article" date="2011" name="J. Bacteriol.">
        <title>Whole genome sequence of the rifamycin B-producing strain Amycolatopsis mediterranei S699.</title>
        <authorList>
            <person name="Verma M."/>
            <person name="Kaur J."/>
            <person name="Kumar M."/>
            <person name="Kumari K."/>
            <person name="Saxena A."/>
            <person name="Anand S."/>
            <person name="Nigam A."/>
            <person name="Ravi V."/>
            <person name="Raghuvanshi S."/>
            <person name="Khurana P."/>
            <person name="Tyagi A.K."/>
            <person name="Khurana J.P."/>
            <person name="Lal R."/>
        </authorList>
    </citation>
    <scope>NUCLEOTIDE SEQUENCE [LARGE SCALE GENOMIC DNA]</scope>
    <source>
        <strain evidence="8 9">S699</strain>
    </source>
</reference>
<organism evidence="8 9">
    <name type="scientific">Amycolatopsis mediterranei (strain S699)</name>
    <name type="common">Nocardia mediterranei</name>
    <dbReference type="NCBI Taxonomy" id="713604"/>
    <lineage>
        <taxon>Bacteria</taxon>
        <taxon>Bacillati</taxon>
        <taxon>Actinomycetota</taxon>
        <taxon>Actinomycetes</taxon>
        <taxon>Pseudonocardiales</taxon>
        <taxon>Pseudonocardiaceae</taxon>
        <taxon>Amycolatopsis</taxon>
    </lineage>
</organism>
<dbReference type="InterPro" id="IPR007213">
    <property type="entry name" value="Ppm1/Ppm2/Tcmp"/>
</dbReference>
<proteinExistence type="inferred from homology"/>
<dbReference type="AlphaFoldDB" id="A0A9R0P0U0"/>
<feature type="compositionally biased region" description="Basic residues" evidence="7">
    <location>
        <begin position="168"/>
        <end position="178"/>
    </location>
</feature>
<evidence type="ECO:0000256" key="7">
    <source>
        <dbReference type="SAM" id="MobiDB-lite"/>
    </source>
</evidence>
<evidence type="ECO:0000256" key="5">
    <source>
        <dbReference type="ARBA" id="ARBA00022691"/>
    </source>
</evidence>
<evidence type="ECO:0000313" key="9">
    <source>
        <dbReference type="Proteomes" id="UP000006138"/>
    </source>
</evidence>
<dbReference type="KEGG" id="amn:RAM_28730"/>
<feature type="compositionally biased region" description="Basic and acidic residues" evidence="7">
    <location>
        <begin position="93"/>
        <end position="104"/>
    </location>
</feature>
<keyword evidence="9" id="KW-1185">Reference proteome</keyword>
<comment type="similarity">
    <text evidence="2 6">Belongs to the UPF0677 family.</text>
</comment>